<sequence length="203" mass="23093">MPNFPTTADECKSLSIAFLRESGLLRPGFHVTTLRFSCNGQPTGSVGLEVNLVADTTPYVRLHYTLDKTTNYDYRIPLEALASNLPGHGHRTGRYQFRCPVSGRGATVLYLRAGSSHFAHREAYPTYRLYYDSQLTPTSIRALVAPYAIERKLEDAYMARYKKNRKTHYRGKPTRWYAQLMKLEAKAERATQTGLAHIRNGLF</sequence>
<gene>
    <name evidence="1" type="ORF">BEN47_02995</name>
</gene>
<name>A0A1G1T0D6_9BACT</name>
<dbReference type="AlphaFoldDB" id="A0A1G1T0D6"/>
<reference evidence="1 2" key="1">
    <citation type="submission" date="2016-08" db="EMBL/GenBank/DDBJ databases">
        <title>Hymenobacter coccineus sp. nov., Hymenobacter lapidarius sp. nov. and Hymenobacter glacialis sp. nov., isolated from Antarctic soil.</title>
        <authorList>
            <person name="Sedlacek I."/>
            <person name="Kralova S."/>
            <person name="Kyrova K."/>
            <person name="Maslanova I."/>
            <person name="Stankova E."/>
            <person name="Vrbovska V."/>
            <person name="Nemec M."/>
            <person name="Bartak M."/>
            <person name="Svec P."/>
            <person name="Busse H.-J."/>
            <person name="Pantucek R."/>
        </authorList>
    </citation>
    <scope>NUCLEOTIDE SEQUENCE [LARGE SCALE GENOMIC DNA]</scope>
    <source>
        <strain evidence="1 2">CCM 8643</strain>
    </source>
</reference>
<keyword evidence="2" id="KW-1185">Reference proteome</keyword>
<accession>A0A1G1T0D6</accession>
<dbReference type="OrthoDB" id="837641at2"/>
<evidence type="ECO:0000313" key="2">
    <source>
        <dbReference type="Proteomes" id="UP000176294"/>
    </source>
</evidence>
<organism evidence="1 2">
    <name type="scientific">Hymenobacter lapidarius</name>
    <dbReference type="NCBI Taxonomy" id="1908237"/>
    <lineage>
        <taxon>Bacteria</taxon>
        <taxon>Pseudomonadati</taxon>
        <taxon>Bacteroidota</taxon>
        <taxon>Cytophagia</taxon>
        <taxon>Cytophagales</taxon>
        <taxon>Hymenobacteraceae</taxon>
        <taxon>Hymenobacter</taxon>
    </lineage>
</organism>
<proteinExistence type="predicted"/>
<comment type="caution">
    <text evidence="1">The sequence shown here is derived from an EMBL/GenBank/DDBJ whole genome shotgun (WGS) entry which is preliminary data.</text>
</comment>
<evidence type="ECO:0000313" key="1">
    <source>
        <dbReference type="EMBL" id="OGX84344.1"/>
    </source>
</evidence>
<protein>
    <submittedName>
        <fullName evidence="1">Uncharacterized protein</fullName>
    </submittedName>
</protein>
<dbReference type="EMBL" id="MDZB01000120">
    <property type="protein sequence ID" value="OGX84344.1"/>
    <property type="molecule type" value="Genomic_DNA"/>
</dbReference>
<dbReference type="Proteomes" id="UP000176294">
    <property type="component" value="Unassembled WGS sequence"/>
</dbReference>
<dbReference type="RefSeq" id="WP_070728894.1">
    <property type="nucleotide sequence ID" value="NZ_MDZB01000120.1"/>
</dbReference>
<dbReference type="STRING" id="1908237.BEN47_02995"/>